<evidence type="ECO:0000256" key="1">
    <source>
        <dbReference type="SAM" id="MobiDB-lite"/>
    </source>
</evidence>
<feature type="region of interest" description="Disordered" evidence="1">
    <location>
        <begin position="60"/>
        <end position="120"/>
    </location>
</feature>
<protein>
    <submittedName>
        <fullName evidence="2">Uncharacterized protein</fullName>
    </submittedName>
</protein>
<sequence length="120" mass="14025">MHPTRRNKEGLLERRIPWIMSRIRTTQETIARIPIIKGMRTVWWYARKWRHITIYSKSQKIEPDNLKNPAKNRLSSESEGARHGTGPMGEKISAPALEEWMSKEHKEAAKTELGKEHLEA</sequence>
<dbReference type="EMBL" id="JAUDFV010000020">
    <property type="protein sequence ID" value="KAL2740100.1"/>
    <property type="molecule type" value="Genomic_DNA"/>
</dbReference>
<organism evidence="2 3">
    <name type="scientific">Vespula squamosa</name>
    <name type="common">Southern yellow jacket</name>
    <name type="synonym">Wasp</name>
    <dbReference type="NCBI Taxonomy" id="30214"/>
    <lineage>
        <taxon>Eukaryota</taxon>
        <taxon>Metazoa</taxon>
        <taxon>Ecdysozoa</taxon>
        <taxon>Arthropoda</taxon>
        <taxon>Hexapoda</taxon>
        <taxon>Insecta</taxon>
        <taxon>Pterygota</taxon>
        <taxon>Neoptera</taxon>
        <taxon>Endopterygota</taxon>
        <taxon>Hymenoptera</taxon>
        <taxon>Apocrita</taxon>
        <taxon>Aculeata</taxon>
        <taxon>Vespoidea</taxon>
        <taxon>Vespidae</taxon>
        <taxon>Vespinae</taxon>
        <taxon>Vespula</taxon>
    </lineage>
</organism>
<proteinExistence type="predicted"/>
<accession>A0ABD2C4Y4</accession>
<feature type="compositionally biased region" description="Basic and acidic residues" evidence="1">
    <location>
        <begin position="100"/>
        <end position="120"/>
    </location>
</feature>
<gene>
    <name evidence="2" type="ORF">V1478_000241</name>
</gene>
<dbReference type="AlphaFoldDB" id="A0ABD2C4Y4"/>
<keyword evidence="3" id="KW-1185">Reference proteome</keyword>
<evidence type="ECO:0000313" key="3">
    <source>
        <dbReference type="Proteomes" id="UP001607302"/>
    </source>
</evidence>
<evidence type="ECO:0000313" key="2">
    <source>
        <dbReference type="EMBL" id="KAL2740100.1"/>
    </source>
</evidence>
<name>A0ABD2C4Y4_VESSQ</name>
<reference evidence="2 3" key="1">
    <citation type="journal article" date="2024" name="Ann. Entomol. Soc. Am.">
        <title>Genomic analyses of the southern and eastern yellowjacket wasps (Hymenoptera: Vespidae) reveal evolutionary signatures of social life.</title>
        <authorList>
            <person name="Catto M.A."/>
            <person name="Caine P.B."/>
            <person name="Orr S.E."/>
            <person name="Hunt B.G."/>
            <person name="Goodisman M.A.D."/>
        </authorList>
    </citation>
    <scope>NUCLEOTIDE SEQUENCE [LARGE SCALE GENOMIC DNA]</scope>
    <source>
        <strain evidence="2">233</strain>
        <tissue evidence="2">Head and thorax</tissue>
    </source>
</reference>
<comment type="caution">
    <text evidence="2">The sequence shown here is derived from an EMBL/GenBank/DDBJ whole genome shotgun (WGS) entry which is preliminary data.</text>
</comment>
<dbReference type="Proteomes" id="UP001607302">
    <property type="component" value="Unassembled WGS sequence"/>
</dbReference>